<dbReference type="EMBL" id="UYRT01082132">
    <property type="protein sequence ID" value="VDN25528.1"/>
    <property type="molecule type" value="Genomic_DNA"/>
</dbReference>
<reference evidence="1 2" key="2">
    <citation type="submission" date="2018-11" db="EMBL/GenBank/DDBJ databases">
        <authorList>
            <consortium name="Pathogen Informatics"/>
        </authorList>
    </citation>
    <scope>NUCLEOTIDE SEQUENCE [LARGE SCALE GENOMIC DNA]</scope>
</reference>
<dbReference type="Gene3D" id="2.30.29.30">
    <property type="entry name" value="Pleckstrin-homology domain (PH domain)/Phosphotyrosine-binding domain (PTB)"/>
    <property type="match status" value="1"/>
</dbReference>
<evidence type="ECO:0000313" key="3">
    <source>
        <dbReference type="WBParaSite" id="GPUH_0001520701-mRNA-1"/>
    </source>
</evidence>
<dbReference type="WBParaSite" id="GPUH_0001520701-mRNA-1">
    <property type="protein sequence ID" value="GPUH_0001520701-mRNA-1"/>
    <property type="gene ID" value="GPUH_0001520701"/>
</dbReference>
<protein>
    <submittedName>
        <fullName evidence="3">PH domain-containing protein</fullName>
    </submittedName>
</protein>
<sequence length="115" mass="13855">MFRPQIKCNRKCYLELHSSHLLQFGRRTVSIRCKNRRDVYCEKASKTIKLDEGEWHIIRRVDDAEPSFELHHPQTGRIYRYICKSEKTVLEWYSSIRRIMQNAIPRTPSNLITFD</sequence>
<dbReference type="SUPFAM" id="SSF50729">
    <property type="entry name" value="PH domain-like"/>
    <property type="match status" value="1"/>
</dbReference>
<gene>
    <name evidence="1" type="ORF">GPUH_LOCUS15188</name>
</gene>
<dbReference type="OrthoDB" id="546434at2759"/>
<reference evidence="3" key="1">
    <citation type="submission" date="2016-06" db="UniProtKB">
        <authorList>
            <consortium name="WormBaseParasite"/>
        </authorList>
    </citation>
    <scope>IDENTIFICATION</scope>
</reference>
<accession>A0A183E2J6</accession>
<evidence type="ECO:0000313" key="2">
    <source>
        <dbReference type="Proteomes" id="UP000271098"/>
    </source>
</evidence>
<dbReference type="AlphaFoldDB" id="A0A183E2J6"/>
<proteinExistence type="predicted"/>
<name>A0A183E2J6_9BILA</name>
<evidence type="ECO:0000313" key="1">
    <source>
        <dbReference type="EMBL" id="VDN25528.1"/>
    </source>
</evidence>
<keyword evidence="2" id="KW-1185">Reference proteome</keyword>
<organism evidence="3">
    <name type="scientific">Gongylonema pulchrum</name>
    <dbReference type="NCBI Taxonomy" id="637853"/>
    <lineage>
        <taxon>Eukaryota</taxon>
        <taxon>Metazoa</taxon>
        <taxon>Ecdysozoa</taxon>
        <taxon>Nematoda</taxon>
        <taxon>Chromadorea</taxon>
        <taxon>Rhabditida</taxon>
        <taxon>Spirurina</taxon>
        <taxon>Spiruromorpha</taxon>
        <taxon>Spiruroidea</taxon>
        <taxon>Gongylonematidae</taxon>
        <taxon>Gongylonema</taxon>
    </lineage>
</organism>
<dbReference type="Proteomes" id="UP000271098">
    <property type="component" value="Unassembled WGS sequence"/>
</dbReference>
<dbReference type="InterPro" id="IPR011993">
    <property type="entry name" value="PH-like_dom_sf"/>
</dbReference>